<dbReference type="KEGG" id="dfi:AXF13_07780"/>
<organism evidence="1 2">
    <name type="scientific">Desulfovibrio fairfieldensis</name>
    <dbReference type="NCBI Taxonomy" id="44742"/>
    <lineage>
        <taxon>Bacteria</taxon>
        <taxon>Pseudomonadati</taxon>
        <taxon>Thermodesulfobacteriota</taxon>
        <taxon>Desulfovibrionia</taxon>
        <taxon>Desulfovibrionales</taxon>
        <taxon>Desulfovibrionaceae</taxon>
        <taxon>Desulfovibrio</taxon>
    </lineage>
</organism>
<protein>
    <submittedName>
        <fullName evidence="1">Uncharacterized protein</fullName>
    </submittedName>
</protein>
<sequence>MSCGLFRAESAKLAPACRATIITRGAAAIMTASPLFLLQVSGEMGIHSDFIVTPAGKPFRIRFRQSGGGRRTRSKSQTKQDVQALMPAIDEDIRDPAFVGISFLLLTVGIADDTHSVDCVIRTFRNRHEALIAVK</sequence>
<proteinExistence type="predicted"/>
<keyword evidence="2" id="KW-1185">Reference proteome</keyword>
<dbReference type="EMBL" id="CP014229">
    <property type="protein sequence ID" value="AMD90024.1"/>
    <property type="molecule type" value="Genomic_DNA"/>
</dbReference>
<accession>A0A0X8JJP2</accession>
<dbReference type="Proteomes" id="UP000069241">
    <property type="component" value="Chromosome"/>
</dbReference>
<reference evidence="2" key="1">
    <citation type="submission" date="2016-02" db="EMBL/GenBank/DDBJ databases">
        <authorList>
            <person name="Holder M.E."/>
            <person name="Ajami N.J."/>
            <person name="Petrosino J.F."/>
        </authorList>
    </citation>
    <scope>NUCLEOTIDE SEQUENCE [LARGE SCALE GENOMIC DNA]</scope>
    <source>
        <strain evidence="2">CCUG 45958</strain>
    </source>
</reference>
<evidence type="ECO:0000313" key="2">
    <source>
        <dbReference type="Proteomes" id="UP000069241"/>
    </source>
</evidence>
<name>A0A0X8JJP2_9BACT</name>
<gene>
    <name evidence="1" type="ORF">AXF13_07780</name>
</gene>
<dbReference type="AlphaFoldDB" id="A0A0X8JJP2"/>
<evidence type="ECO:0000313" key="1">
    <source>
        <dbReference type="EMBL" id="AMD90024.1"/>
    </source>
</evidence>